<reference evidence="8 9" key="1">
    <citation type="journal article" date="2016" name="Nat. Microbiol.">
        <title>Genomic inference of the metabolism of cosmopolitan subsurface Archaea, Hadesarchaea.</title>
        <authorList>
            <person name="Baker B.J."/>
            <person name="Saw J.H."/>
            <person name="Lind A.E."/>
            <person name="Lazar C.S."/>
            <person name="Hinrichs K.-U."/>
            <person name="Teske A.P."/>
            <person name="Ettema T.J."/>
        </authorList>
    </citation>
    <scope>NUCLEOTIDE SEQUENCE [LARGE SCALE GENOMIC DNA]</scope>
</reference>
<feature type="binding site" evidence="7">
    <location>
        <position position="15"/>
    </location>
    <ligand>
        <name>ATP</name>
        <dbReference type="ChEBI" id="CHEBI:30616"/>
    </ligand>
</feature>
<organism evidence="8 9">
    <name type="scientific">Hadarchaeum yellowstonense</name>
    <dbReference type="NCBI Taxonomy" id="1776334"/>
    <lineage>
        <taxon>Archaea</taxon>
        <taxon>Methanobacteriati</taxon>
        <taxon>Candidatus Hadarchaeota</taxon>
        <taxon>Candidatus Hadarchaeia</taxon>
        <taxon>Candidatus Hadarchaeales</taxon>
        <taxon>Candidatus Hadarchaeaceae</taxon>
        <taxon>Candidatus Hadarchaeum</taxon>
    </lineage>
</organism>
<keyword evidence="2 7" id="KW-0698">rRNA processing</keyword>
<proteinExistence type="inferred from homology"/>
<dbReference type="PANTHER" id="PTHR12595:SF0">
    <property type="entry name" value="ADENYLATE KINASE ISOENZYME 6"/>
    <property type="match status" value="1"/>
</dbReference>
<comment type="function">
    <text evidence="7">Broad-specificity nucleoside monophosphate (NMP) kinase that catalyzes the reversible transfer of the terminal phosphate group between nucleoside triphosphates and monophosphates. Has also ATPase activity. Involved in the late maturation steps of the 30S ribosomal particles, specifically 16S rRNA maturation. While NMP activity is not required for ribosome maturation, ATPase activity is. Associates transiently with small ribosomal subunit protein uS11. ATP hydrolysis breaks the interaction with uS11. May temporarily remove uS11 from the ribosome to enable a conformational change of the ribosomal RNA that is needed for the final maturation step of the small ribosomal subunit.</text>
</comment>
<dbReference type="AlphaFoldDB" id="A0A147JW76"/>
<dbReference type="PANTHER" id="PTHR12595">
    <property type="entry name" value="POS9-ACTIVATING FACTOR FAP7-RELATED"/>
    <property type="match status" value="1"/>
</dbReference>
<evidence type="ECO:0000256" key="7">
    <source>
        <dbReference type="HAMAP-Rule" id="MF_00039"/>
    </source>
</evidence>
<feature type="binding site" evidence="7">
    <location>
        <position position="10"/>
    </location>
    <ligand>
        <name>ATP</name>
        <dbReference type="ChEBI" id="CHEBI:30616"/>
    </ligand>
</feature>
<keyword evidence="4 7" id="KW-0547">Nucleotide-binding</keyword>
<dbReference type="GO" id="GO:0004017">
    <property type="term" value="F:AMP kinase activity"/>
    <property type="evidence" value="ECO:0007669"/>
    <property type="project" value="UniProtKB-UniRule"/>
</dbReference>
<evidence type="ECO:0000313" key="8">
    <source>
        <dbReference type="EMBL" id="KUO40776.1"/>
    </source>
</evidence>
<dbReference type="STRING" id="1776334.APZ16_02665"/>
<keyword evidence="5 7" id="KW-0418">Kinase</keyword>
<name>A0A147JW76_HADYE</name>
<evidence type="ECO:0000256" key="4">
    <source>
        <dbReference type="ARBA" id="ARBA00022741"/>
    </source>
</evidence>
<dbReference type="Gene3D" id="3.40.50.300">
    <property type="entry name" value="P-loop containing nucleotide triphosphate hydrolases"/>
    <property type="match status" value="1"/>
</dbReference>
<keyword evidence="6 7" id="KW-0067">ATP-binding</keyword>
<dbReference type="GO" id="GO:0042274">
    <property type="term" value="P:ribosomal small subunit biogenesis"/>
    <property type="evidence" value="ECO:0007669"/>
    <property type="project" value="UniProtKB-UniRule"/>
</dbReference>
<comment type="catalytic activity">
    <reaction evidence="7">
        <text>AMP + ATP = 2 ADP</text>
        <dbReference type="Rhea" id="RHEA:12973"/>
        <dbReference type="ChEBI" id="CHEBI:30616"/>
        <dbReference type="ChEBI" id="CHEBI:456215"/>
        <dbReference type="ChEBI" id="CHEBI:456216"/>
        <dbReference type="EC" id="2.7.4.3"/>
    </reaction>
</comment>
<feature type="binding site" evidence="7">
    <location>
        <position position="12"/>
    </location>
    <ligand>
        <name>ATP</name>
        <dbReference type="ChEBI" id="CHEBI:30616"/>
    </ligand>
</feature>
<dbReference type="InterPro" id="IPR020618">
    <property type="entry name" value="Adenyl_kinase_AK6"/>
</dbReference>
<keyword evidence="1 7" id="KW-0690">Ribosome biogenesis</keyword>
<dbReference type="Pfam" id="PF13238">
    <property type="entry name" value="AAA_18"/>
    <property type="match status" value="1"/>
</dbReference>
<evidence type="ECO:0000256" key="6">
    <source>
        <dbReference type="ARBA" id="ARBA00022840"/>
    </source>
</evidence>
<dbReference type="GO" id="GO:0016887">
    <property type="term" value="F:ATP hydrolysis activity"/>
    <property type="evidence" value="ECO:0007669"/>
    <property type="project" value="InterPro"/>
</dbReference>
<evidence type="ECO:0000256" key="3">
    <source>
        <dbReference type="ARBA" id="ARBA00022679"/>
    </source>
</evidence>
<comment type="caution">
    <text evidence="7">Lacks conserved residue(s) required for the propagation of feature annotation.</text>
</comment>
<dbReference type="HAMAP" id="MF_00039">
    <property type="entry name" value="Adenylate_kinase_AK6"/>
    <property type="match status" value="1"/>
</dbReference>
<feature type="region of interest" description="LID" evidence="7">
    <location>
        <begin position="105"/>
        <end position="115"/>
    </location>
</feature>
<feature type="binding site" evidence="7">
    <location>
        <position position="14"/>
    </location>
    <ligand>
        <name>ATP</name>
        <dbReference type="ChEBI" id="CHEBI:30616"/>
    </ligand>
</feature>
<evidence type="ECO:0000256" key="1">
    <source>
        <dbReference type="ARBA" id="ARBA00022517"/>
    </source>
</evidence>
<dbReference type="GO" id="GO:0005524">
    <property type="term" value="F:ATP binding"/>
    <property type="evidence" value="ECO:0007669"/>
    <property type="project" value="UniProtKB-UniRule"/>
</dbReference>
<dbReference type="GO" id="GO:0006364">
    <property type="term" value="P:rRNA processing"/>
    <property type="evidence" value="ECO:0007669"/>
    <property type="project" value="UniProtKB-KW"/>
</dbReference>
<dbReference type="EMBL" id="LQMQ01000035">
    <property type="protein sequence ID" value="KUO40776.1"/>
    <property type="molecule type" value="Genomic_DNA"/>
</dbReference>
<evidence type="ECO:0000313" key="9">
    <source>
        <dbReference type="Proteomes" id="UP000074294"/>
    </source>
</evidence>
<dbReference type="SUPFAM" id="SSF52540">
    <property type="entry name" value="P-loop containing nucleoside triphosphate hydrolases"/>
    <property type="match status" value="1"/>
</dbReference>
<accession>A0A147JW76</accession>
<comment type="subunit">
    <text evidence="7">Interacts with uS11. Not a structural component of 40S pre-ribosomes, but transiently interacts with them by binding to uS11.</text>
</comment>
<feature type="binding site" evidence="7">
    <location>
        <position position="106"/>
    </location>
    <ligand>
        <name>ATP</name>
        <dbReference type="ChEBI" id="CHEBI:30616"/>
    </ligand>
</feature>
<comment type="similarity">
    <text evidence="7">Belongs to the adenylate kinase family. AK6 subfamily.</text>
</comment>
<dbReference type="Proteomes" id="UP000074294">
    <property type="component" value="Unassembled WGS sequence"/>
</dbReference>
<gene>
    <name evidence="8" type="ORF">APZ16_02665</name>
</gene>
<comment type="catalytic activity">
    <reaction evidence="7">
        <text>ATP + H2O = ADP + phosphate + H(+)</text>
        <dbReference type="Rhea" id="RHEA:13065"/>
        <dbReference type="ChEBI" id="CHEBI:15377"/>
        <dbReference type="ChEBI" id="CHEBI:15378"/>
        <dbReference type="ChEBI" id="CHEBI:30616"/>
        <dbReference type="ChEBI" id="CHEBI:43474"/>
        <dbReference type="ChEBI" id="CHEBI:456216"/>
    </reaction>
</comment>
<dbReference type="EC" id="2.7.4.3" evidence="7"/>
<sequence>MIIAVSGTPGTGKSTFAKILAEKMKAQLLDLNEFIERNKIYTLDPDGTKAVDVGKLRRSFAKEVKSFRGTMVVEGLLAHLLPKKLINHVVVLRTHPEVLELRLRRRNYPEEKVRENVDAEALDVILWEAVEAHGIDKVHEIDTTDQEPEKAVRKLLRVLEGKATARPGKISWLEEHFKIPE</sequence>
<evidence type="ECO:0000256" key="2">
    <source>
        <dbReference type="ARBA" id="ARBA00022552"/>
    </source>
</evidence>
<protein>
    <recommendedName>
        <fullName evidence="7">Putative adenylate kinase</fullName>
        <shortName evidence="7">AK</shortName>
        <ecNumber evidence="7">2.7.4.3</ecNumber>
    </recommendedName>
    <alternativeName>
        <fullName evidence="7">ATP-AMP transphosphorylase</fullName>
    </alternativeName>
</protein>
<feature type="binding site" evidence="7">
    <location>
        <position position="13"/>
    </location>
    <ligand>
        <name>ATP</name>
        <dbReference type="ChEBI" id="CHEBI:30616"/>
    </ligand>
</feature>
<keyword evidence="3 7" id="KW-0808">Transferase</keyword>
<dbReference type="InterPro" id="IPR027417">
    <property type="entry name" value="P-loop_NTPase"/>
</dbReference>
<evidence type="ECO:0000256" key="5">
    <source>
        <dbReference type="ARBA" id="ARBA00022777"/>
    </source>
</evidence>
<comment type="caution">
    <text evidence="8">The sequence shown here is derived from an EMBL/GenBank/DDBJ whole genome shotgun (WGS) entry which is preliminary data.</text>
</comment>